<gene>
    <name evidence="14" type="ORF">H8R94_07095</name>
</gene>
<feature type="transmembrane region" description="Helical" evidence="13">
    <location>
        <begin position="163"/>
        <end position="184"/>
    </location>
</feature>
<dbReference type="Pfam" id="PF01554">
    <property type="entry name" value="MatE"/>
    <property type="match status" value="2"/>
</dbReference>
<comment type="subcellular location">
    <subcellularLocation>
        <location evidence="2">Cell membrane</location>
        <topology evidence="2">Multi-pass membrane protein</topology>
    </subcellularLocation>
</comment>
<evidence type="ECO:0000313" key="14">
    <source>
        <dbReference type="EMBL" id="MBC5686373.1"/>
    </source>
</evidence>
<evidence type="ECO:0000256" key="2">
    <source>
        <dbReference type="ARBA" id="ARBA00004651"/>
    </source>
</evidence>
<evidence type="ECO:0000256" key="5">
    <source>
        <dbReference type="ARBA" id="ARBA00022448"/>
    </source>
</evidence>
<feature type="transmembrane region" description="Helical" evidence="13">
    <location>
        <begin position="309"/>
        <end position="330"/>
    </location>
</feature>
<keyword evidence="5" id="KW-0813">Transport</keyword>
<name>A0ABR7GGV6_9FIRM</name>
<organism evidence="14 15">
    <name type="scientific">Roseburia lenta</name>
    <dbReference type="NCBI Taxonomy" id="2763061"/>
    <lineage>
        <taxon>Bacteria</taxon>
        <taxon>Bacillati</taxon>
        <taxon>Bacillota</taxon>
        <taxon>Clostridia</taxon>
        <taxon>Lachnospirales</taxon>
        <taxon>Lachnospiraceae</taxon>
        <taxon>Roseburia</taxon>
    </lineage>
</organism>
<evidence type="ECO:0000256" key="8">
    <source>
        <dbReference type="ARBA" id="ARBA00022692"/>
    </source>
</evidence>
<feature type="transmembrane region" description="Helical" evidence="13">
    <location>
        <begin position="345"/>
        <end position="369"/>
    </location>
</feature>
<dbReference type="InterPro" id="IPR048279">
    <property type="entry name" value="MdtK-like"/>
</dbReference>
<evidence type="ECO:0000313" key="15">
    <source>
        <dbReference type="Proteomes" id="UP000643810"/>
    </source>
</evidence>
<keyword evidence="10" id="KW-0406">Ion transport</keyword>
<proteinExistence type="inferred from homology"/>
<comment type="similarity">
    <text evidence="3">Belongs to the multi antimicrobial extrusion (MATE) (TC 2.A.66.1) family.</text>
</comment>
<dbReference type="CDD" id="cd13138">
    <property type="entry name" value="MATE_yoeA_like"/>
    <property type="match status" value="1"/>
</dbReference>
<feature type="transmembrane region" description="Helical" evidence="13">
    <location>
        <begin position="129"/>
        <end position="151"/>
    </location>
</feature>
<feature type="transmembrane region" description="Helical" evidence="13">
    <location>
        <begin position="235"/>
        <end position="257"/>
    </location>
</feature>
<dbReference type="InterPro" id="IPR050222">
    <property type="entry name" value="MATE_MdtK"/>
</dbReference>
<feature type="transmembrane region" description="Helical" evidence="13">
    <location>
        <begin position="411"/>
        <end position="431"/>
    </location>
</feature>
<dbReference type="PIRSF" id="PIRSF006603">
    <property type="entry name" value="DinF"/>
    <property type="match status" value="1"/>
</dbReference>
<keyword evidence="9 13" id="KW-1133">Transmembrane helix</keyword>
<keyword evidence="8 13" id="KW-0812">Transmembrane</keyword>
<evidence type="ECO:0000256" key="12">
    <source>
        <dbReference type="ARBA" id="ARBA00031636"/>
    </source>
</evidence>
<reference evidence="14 15" key="1">
    <citation type="submission" date="2020-08" db="EMBL/GenBank/DDBJ databases">
        <title>Genome public.</title>
        <authorList>
            <person name="Liu C."/>
            <person name="Sun Q."/>
        </authorList>
    </citation>
    <scope>NUCLEOTIDE SEQUENCE [LARGE SCALE GENOMIC DNA]</scope>
    <source>
        <strain evidence="14 15">NSJ-9</strain>
    </source>
</reference>
<dbReference type="InterPro" id="IPR002528">
    <property type="entry name" value="MATE_fam"/>
</dbReference>
<evidence type="ECO:0000256" key="7">
    <source>
        <dbReference type="ARBA" id="ARBA00022475"/>
    </source>
</evidence>
<accession>A0ABR7GGV6</accession>
<comment type="function">
    <text evidence="1">Multidrug efflux pump.</text>
</comment>
<keyword evidence="15" id="KW-1185">Reference proteome</keyword>
<dbReference type="NCBIfam" id="TIGR00797">
    <property type="entry name" value="matE"/>
    <property type="match status" value="1"/>
</dbReference>
<feature type="transmembrane region" description="Helical" evidence="13">
    <location>
        <begin position="381"/>
        <end position="399"/>
    </location>
</feature>
<evidence type="ECO:0000256" key="3">
    <source>
        <dbReference type="ARBA" id="ARBA00010199"/>
    </source>
</evidence>
<keyword evidence="6" id="KW-0050">Antiport</keyword>
<keyword evidence="11 13" id="KW-0472">Membrane</keyword>
<dbReference type="RefSeq" id="WP_118280616.1">
    <property type="nucleotide sequence ID" value="NZ_JACOPG010000002.1"/>
</dbReference>
<feature type="transmembrane region" description="Helical" evidence="13">
    <location>
        <begin position="55"/>
        <end position="76"/>
    </location>
</feature>
<feature type="transmembrane region" description="Helical" evidence="13">
    <location>
        <begin position="6"/>
        <end position="23"/>
    </location>
</feature>
<feature type="transmembrane region" description="Helical" evidence="13">
    <location>
        <begin position="277"/>
        <end position="297"/>
    </location>
</feature>
<sequence length="444" mass="48087">MTEGKIIKSIIIYAIPLILGNFMQQLYSTVDSFVVGNYVGATALAAVGASGQLTYFLIAFCLGASAGGGILISQFYGAKSYDELHHVIHNMLGIAVVLGLVSTVVGVAFCPQLLRAMGTPEDMMPEAVLYLRIYFGGMIFMTFYNMLAAILNAVGNSTKSLQYLVVSSLVNIALDFLLICGFGMGVEGAAIATVISQGVSSILAFRYLAKVDAPYRVVFRDISLDKYWAMRVVRIGLPAAIQNAVISFSNILIQTGVNAYGTNVVAGFSAYMKVDGFNILPILSFSMAATTFVGQNIGAGKRKRAFQGAAMIFVINLCYTLMMTAIMLGFDTQIISAFSKEPEVITSGVMCIWALAPFYSVLGVIHSLAGALRGTGDTMGPMAIILISLCLFRVIWIWTMTSRIDGVMGVYLTYPTSFVLGAVLMVIYVLFKYHRSKQKKEKLW</sequence>
<feature type="transmembrane region" description="Helical" evidence="13">
    <location>
        <begin position="88"/>
        <end position="109"/>
    </location>
</feature>
<evidence type="ECO:0000256" key="4">
    <source>
        <dbReference type="ARBA" id="ARBA00020268"/>
    </source>
</evidence>
<keyword evidence="7" id="KW-1003">Cell membrane</keyword>
<dbReference type="PANTHER" id="PTHR43298:SF2">
    <property type="entry name" value="FMN_FAD EXPORTER YEEO-RELATED"/>
    <property type="match status" value="1"/>
</dbReference>
<evidence type="ECO:0000256" key="1">
    <source>
        <dbReference type="ARBA" id="ARBA00003408"/>
    </source>
</evidence>
<feature type="transmembrane region" description="Helical" evidence="13">
    <location>
        <begin position="190"/>
        <end position="209"/>
    </location>
</feature>
<evidence type="ECO:0000256" key="9">
    <source>
        <dbReference type="ARBA" id="ARBA00022989"/>
    </source>
</evidence>
<protein>
    <recommendedName>
        <fullName evidence="4">Probable multidrug resistance protein NorM</fullName>
    </recommendedName>
    <alternativeName>
        <fullName evidence="12">Multidrug-efflux transporter</fullName>
    </alternativeName>
</protein>
<comment type="caution">
    <text evidence="14">The sequence shown here is derived from an EMBL/GenBank/DDBJ whole genome shotgun (WGS) entry which is preliminary data.</text>
</comment>
<dbReference type="PANTHER" id="PTHR43298">
    <property type="entry name" value="MULTIDRUG RESISTANCE PROTEIN NORM-RELATED"/>
    <property type="match status" value="1"/>
</dbReference>
<evidence type="ECO:0000256" key="11">
    <source>
        <dbReference type="ARBA" id="ARBA00023136"/>
    </source>
</evidence>
<evidence type="ECO:0000256" key="6">
    <source>
        <dbReference type="ARBA" id="ARBA00022449"/>
    </source>
</evidence>
<dbReference type="Proteomes" id="UP000643810">
    <property type="component" value="Unassembled WGS sequence"/>
</dbReference>
<evidence type="ECO:0000256" key="10">
    <source>
        <dbReference type="ARBA" id="ARBA00023065"/>
    </source>
</evidence>
<evidence type="ECO:0000256" key="13">
    <source>
        <dbReference type="SAM" id="Phobius"/>
    </source>
</evidence>
<dbReference type="EMBL" id="JACOPG010000002">
    <property type="protein sequence ID" value="MBC5686373.1"/>
    <property type="molecule type" value="Genomic_DNA"/>
</dbReference>